<dbReference type="EMBL" id="JAUSSU010000003">
    <property type="protein sequence ID" value="MDQ0112506.1"/>
    <property type="molecule type" value="Genomic_DNA"/>
</dbReference>
<gene>
    <name evidence="1" type="ORF">J2T15_001941</name>
</gene>
<accession>A0ABT9TYT7</accession>
<dbReference type="RefSeq" id="WP_307203380.1">
    <property type="nucleotide sequence ID" value="NZ_JAUSST010000007.1"/>
</dbReference>
<evidence type="ECO:0000313" key="1">
    <source>
        <dbReference type="EMBL" id="MDQ0112506.1"/>
    </source>
</evidence>
<evidence type="ECO:0000313" key="2">
    <source>
        <dbReference type="Proteomes" id="UP001229346"/>
    </source>
</evidence>
<name>A0ABT9TYT7_PAEHA</name>
<dbReference type="Proteomes" id="UP001229346">
    <property type="component" value="Unassembled WGS sequence"/>
</dbReference>
<keyword evidence="2" id="KW-1185">Reference proteome</keyword>
<organism evidence="1 2">
    <name type="scientific">Paenibacillus harenae</name>
    <dbReference type="NCBI Taxonomy" id="306543"/>
    <lineage>
        <taxon>Bacteria</taxon>
        <taxon>Bacillati</taxon>
        <taxon>Bacillota</taxon>
        <taxon>Bacilli</taxon>
        <taxon>Bacillales</taxon>
        <taxon>Paenibacillaceae</taxon>
        <taxon>Paenibacillus</taxon>
    </lineage>
</organism>
<protein>
    <submittedName>
        <fullName evidence="1">Uncharacterized protein</fullName>
    </submittedName>
</protein>
<reference evidence="1 2" key="1">
    <citation type="submission" date="2023-07" db="EMBL/GenBank/DDBJ databases">
        <title>Sorghum-associated microbial communities from plants grown in Nebraska, USA.</title>
        <authorList>
            <person name="Schachtman D."/>
        </authorList>
    </citation>
    <scope>NUCLEOTIDE SEQUENCE [LARGE SCALE GENOMIC DNA]</scope>
    <source>
        <strain evidence="1 2">CC482</strain>
    </source>
</reference>
<comment type="caution">
    <text evidence="1">The sequence shown here is derived from an EMBL/GenBank/DDBJ whole genome shotgun (WGS) entry which is preliminary data.</text>
</comment>
<sequence>MIFALRKQVEQVTGEVRFVLEAPDSLPMLPAAVEVAAYRIIQ</sequence>
<proteinExistence type="predicted"/>